<protein>
    <submittedName>
        <fullName evidence="7">Cell cycle protein</fullName>
    </submittedName>
</protein>
<keyword evidence="3" id="KW-0133">Cell shape</keyword>
<accession>A0A1E3G4I3</accession>
<name>A0A1E3G4I3_9BACT</name>
<dbReference type="InterPro" id="IPR001182">
    <property type="entry name" value="FtsW/RodA"/>
</dbReference>
<comment type="caution">
    <text evidence="7">The sequence shown here is derived from an EMBL/GenBank/DDBJ whole genome shotgun (WGS) entry which is preliminary data.</text>
</comment>
<keyword evidence="2 6" id="KW-0812">Transmembrane</keyword>
<dbReference type="EMBL" id="LWAF01000002">
    <property type="protein sequence ID" value="ODN31196.1"/>
    <property type="molecule type" value="Genomic_DNA"/>
</dbReference>
<evidence type="ECO:0000313" key="8">
    <source>
        <dbReference type="Proteomes" id="UP000094570"/>
    </source>
</evidence>
<dbReference type="PROSITE" id="PS00428">
    <property type="entry name" value="FTSW_RODA_SPOVE"/>
    <property type="match status" value="1"/>
</dbReference>
<dbReference type="GO" id="GO:0051301">
    <property type="term" value="P:cell division"/>
    <property type="evidence" value="ECO:0007669"/>
    <property type="project" value="InterPro"/>
</dbReference>
<feature type="transmembrane region" description="Helical" evidence="6">
    <location>
        <begin position="170"/>
        <end position="190"/>
    </location>
</feature>
<dbReference type="GO" id="GO:0032153">
    <property type="term" value="C:cell division site"/>
    <property type="evidence" value="ECO:0007669"/>
    <property type="project" value="TreeGrafter"/>
</dbReference>
<evidence type="ECO:0000256" key="4">
    <source>
        <dbReference type="ARBA" id="ARBA00022989"/>
    </source>
</evidence>
<dbReference type="Proteomes" id="UP000094570">
    <property type="component" value="Unassembled WGS sequence"/>
</dbReference>
<feature type="transmembrane region" description="Helical" evidence="6">
    <location>
        <begin position="147"/>
        <end position="164"/>
    </location>
</feature>
<evidence type="ECO:0000256" key="3">
    <source>
        <dbReference type="ARBA" id="ARBA00022960"/>
    </source>
</evidence>
<proteinExistence type="predicted"/>
<feature type="transmembrane region" description="Helical" evidence="6">
    <location>
        <begin position="6"/>
        <end position="25"/>
    </location>
</feature>
<dbReference type="GO" id="GO:0015648">
    <property type="term" value="F:lipid-linked peptidoglycan transporter activity"/>
    <property type="evidence" value="ECO:0007669"/>
    <property type="project" value="TreeGrafter"/>
</dbReference>
<feature type="transmembrane region" description="Helical" evidence="6">
    <location>
        <begin position="37"/>
        <end position="53"/>
    </location>
</feature>
<feature type="transmembrane region" description="Helical" evidence="6">
    <location>
        <begin position="255"/>
        <end position="277"/>
    </location>
</feature>
<evidence type="ECO:0000256" key="1">
    <source>
        <dbReference type="ARBA" id="ARBA00004141"/>
    </source>
</evidence>
<dbReference type="STRING" id="1008305.A4H02_02380"/>
<dbReference type="GO" id="GO:0008360">
    <property type="term" value="P:regulation of cell shape"/>
    <property type="evidence" value="ECO:0007669"/>
    <property type="project" value="UniProtKB-KW"/>
</dbReference>
<dbReference type="PANTHER" id="PTHR30474">
    <property type="entry name" value="CELL CYCLE PROTEIN"/>
    <property type="match status" value="1"/>
</dbReference>
<evidence type="ECO:0000256" key="2">
    <source>
        <dbReference type="ARBA" id="ARBA00022692"/>
    </source>
</evidence>
<feature type="transmembrane region" description="Helical" evidence="6">
    <location>
        <begin position="65"/>
        <end position="81"/>
    </location>
</feature>
<dbReference type="InterPro" id="IPR018365">
    <property type="entry name" value="Cell_cycle_FtsW-rel_CS"/>
</dbReference>
<dbReference type="Pfam" id="PF01098">
    <property type="entry name" value="FTSW_RODA_SPOVE"/>
    <property type="match status" value="1"/>
</dbReference>
<sequence>MGDVVIVAAVVILMILGLATLRSVVIETKEVARFQKQLIWNLVAFGVMFYVILEREIRIKMFGKIVYVLSITLLVLVLLVGKTVYGARRWIDIGPFDLQPSELFKLALVLMLSSVMSDPKNEESFSGFLKSILIVSPAVLVFLEPDLGMTIMLTFVWFVILVASRVKLRYILWTLGLGITSTPLAFFTLLKDYQRARVLAILNPEKHLHSAAYNVMMSTMAIANGGVRGTGYGLGTVTNMKIVPMQHTDFIFSAYAEQFGLVGSLFLLALYGTILVLALTKLKKLKDNFWRYVTVGSCGIFAFHIFENVGMNIGLMPVTGIPLPFISYGGTSTIIFAALVGLIIKARAVSKEPRQVG</sequence>
<feature type="transmembrane region" description="Helical" evidence="6">
    <location>
        <begin position="211"/>
        <end position="235"/>
    </location>
</feature>
<feature type="transmembrane region" description="Helical" evidence="6">
    <location>
        <begin position="289"/>
        <end position="306"/>
    </location>
</feature>
<keyword evidence="4 6" id="KW-1133">Transmembrane helix</keyword>
<dbReference type="PANTHER" id="PTHR30474:SF1">
    <property type="entry name" value="PEPTIDOGLYCAN GLYCOSYLTRANSFERASE MRDB"/>
    <property type="match status" value="1"/>
</dbReference>
<gene>
    <name evidence="7" type="ORF">A4H02_02380</name>
</gene>
<reference evidence="8" key="1">
    <citation type="submission" date="2016-04" db="EMBL/GenBank/DDBJ databases">
        <title>The genome sequence project of a novel Fervidobacterium isolate from a hot spring in Thailand.</title>
        <authorList>
            <person name="Gonzalez J.M."/>
            <person name="Cuecas A."/>
            <person name="Kanoksilapatham W."/>
        </authorList>
    </citation>
    <scope>NUCLEOTIDE SEQUENCE [LARGE SCALE GENOMIC DNA]</scope>
    <source>
        <strain evidence="8">FC2004</strain>
    </source>
</reference>
<comment type="subcellular location">
    <subcellularLocation>
        <location evidence="1">Membrane</location>
        <topology evidence="1">Multi-pass membrane protein</topology>
    </subcellularLocation>
</comment>
<feature type="transmembrane region" description="Helical" evidence="6">
    <location>
        <begin position="326"/>
        <end position="344"/>
    </location>
</feature>
<dbReference type="GO" id="GO:0005886">
    <property type="term" value="C:plasma membrane"/>
    <property type="evidence" value="ECO:0007669"/>
    <property type="project" value="TreeGrafter"/>
</dbReference>
<evidence type="ECO:0000313" key="7">
    <source>
        <dbReference type="EMBL" id="ODN31196.1"/>
    </source>
</evidence>
<keyword evidence="5 6" id="KW-0472">Membrane</keyword>
<organism evidence="7 8">
    <name type="scientific">Fervidobacterium thailandense</name>
    <dbReference type="NCBI Taxonomy" id="1008305"/>
    <lineage>
        <taxon>Bacteria</taxon>
        <taxon>Thermotogati</taxon>
        <taxon>Thermotogota</taxon>
        <taxon>Thermotogae</taxon>
        <taxon>Thermotogales</taxon>
        <taxon>Fervidobacteriaceae</taxon>
        <taxon>Fervidobacterium</taxon>
    </lineage>
</organism>
<dbReference type="AlphaFoldDB" id="A0A1E3G4I3"/>
<evidence type="ECO:0000256" key="6">
    <source>
        <dbReference type="SAM" id="Phobius"/>
    </source>
</evidence>
<keyword evidence="8" id="KW-1185">Reference proteome</keyword>
<evidence type="ECO:0000256" key="5">
    <source>
        <dbReference type="ARBA" id="ARBA00023136"/>
    </source>
</evidence>